<evidence type="ECO:0000256" key="3">
    <source>
        <dbReference type="ARBA" id="ARBA00008178"/>
    </source>
</evidence>
<comment type="caution">
    <text evidence="9">The sequence shown here is derived from an EMBL/GenBank/DDBJ whole genome shotgun (WGS) entry which is preliminary data.</text>
</comment>
<evidence type="ECO:0000256" key="4">
    <source>
        <dbReference type="ARBA" id="ARBA00011990"/>
    </source>
</evidence>
<dbReference type="NCBIfam" id="TIGR01181">
    <property type="entry name" value="dTDP_gluc_dehyt"/>
    <property type="match status" value="1"/>
</dbReference>
<comment type="cofactor">
    <cofactor evidence="2 7">
        <name>NAD(+)</name>
        <dbReference type="ChEBI" id="CHEBI:57540"/>
    </cofactor>
</comment>
<evidence type="ECO:0000259" key="8">
    <source>
        <dbReference type="Pfam" id="PF16363"/>
    </source>
</evidence>
<dbReference type="GO" id="GO:0008460">
    <property type="term" value="F:dTDP-glucose 4,6-dehydratase activity"/>
    <property type="evidence" value="ECO:0007669"/>
    <property type="project" value="UniProtKB-EC"/>
</dbReference>
<dbReference type="OrthoDB" id="9803010at2"/>
<name>A0A2R5F5P0_9PROT</name>
<dbReference type="AlphaFoldDB" id="A0A2R5F5P0"/>
<dbReference type="RefSeq" id="WP_109014165.1">
    <property type="nucleotide sequence ID" value="NZ_BDOQ01000002.1"/>
</dbReference>
<dbReference type="CDD" id="cd05246">
    <property type="entry name" value="dTDP_GD_SDR_e"/>
    <property type="match status" value="1"/>
</dbReference>
<dbReference type="EC" id="4.2.1.46" evidence="4 7"/>
<dbReference type="SUPFAM" id="SSF51735">
    <property type="entry name" value="NAD(P)-binding Rossmann-fold domains"/>
    <property type="match status" value="1"/>
</dbReference>
<reference evidence="9 10" key="1">
    <citation type="journal article" date="2018" name="Environ. Microbiol.">
        <title>Isolation and genomic characterization of Novimethylophilus kurashikiensis gen. nov. sp. nov., a new lanthanide-dependent methylotrophic species of Methylophilaceae.</title>
        <authorList>
            <person name="Lv H."/>
            <person name="Sahin N."/>
            <person name="Tani A."/>
        </authorList>
    </citation>
    <scope>NUCLEOTIDE SEQUENCE [LARGE SCALE GENOMIC DNA]</scope>
    <source>
        <strain evidence="9 10">La2-4</strain>
    </source>
</reference>
<comment type="catalytic activity">
    <reaction evidence="1 7">
        <text>dTDP-alpha-D-glucose = dTDP-4-dehydro-6-deoxy-alpha-D-glucose + H2O</text>
        <dbReference type="Rhea" id="RHEA:17221"/>
        <dbReference type="ChEBI" id="CHEBI:15377"/>
        <dbReference type="ChEBI" id="CHEBI:57477"/>
        <dbReference type="ChEBI" id="CHEBI:57649"/>
        <dbReference type="EC" id="4.2.1.46"/>
    </reaction>
</comment>
<dbReference type="EMBL" id="BDOQ01000002">
    <property type="protein sequence ID" value="GBG12948.1"/>
    <property type="molecule type" value="Genomic_DNA"/>
</dbReference>
<evidence type="ECO:0000256" key="1">
    <source>
        <dbReference type="ARBA" id="ARBA00001539"/>
    </source>
</evidence>
<keyword evidence="5" id="KW-0520">NAD</keyword>
<feature type="domain" description="NAD(P)-binding" evidence="8">
    <location>
        <begin position="6"/>
        <end position="326"/>
    </location>
</feature>
<protein>
    <recommendedName>
        <fullName evidence="4 7">dTDP-glucose 4,6-dehydratase</fullName>
        <ecNumber evidence="4 7">4.2.1.46</ecNumber>
    </recommendedName>
</protein>
<keyword evidence="10" id="KW-1185">Reference proteome</keyword>
<dbReference type="Gene3D" id="3.40.50.720">
    <property type="entry name" value="NAD(P)-binding Rossmann-like Domain"/>
    <property type="match status" value="1"/>
</dbReference>
<sequence length="358" mass="40711">MNNKIIVTGGAGFIGANFVLDWIDNCDATVINLDKLTYAGNLENLASLEGNPSHIFVHGDIGDRKLVQQLLVEHRPRAVVNFAAESHVDRSIHGPEDFIQTNVVGTFHLLEEVRAYWNGLDDQERSDFRFLHVSTDEVYGSLGKDDPAFKETNRYEPNSPYSASKAASDHLVRAYHHTYGLPVLTTNCSNNYGPYHFPEKLIPLVIHNALAGKPLPIYGDGQQIRDWLYVKDHCAAIRRVLEAGEVGETYNVGGWNEKPNIEVVQTLCDILDELSPRDDGKSYREQMIFVTDRPGHDRRYAIDATRLERELGWKPAETFETGIRKTVQWYLDHQDWVQHVTSGEYRSWVATNYAERTK</sequence>
<evidence type="ECO:0000256" key="6">
    <source>
        <dbReference type="ARBA" id="ARBA00023239"/>
    </source>
</evidence>
<gene>
    <name evidence="9" type="primary">rfbB</name>
    <name evidence="9" type="ORF">NMK_0485</name>
</gene>
<dbReference type="PANTHER" id="PTHR43000">
    <property type="entry name" value="DTDP-D-GLUCOSE 4,6-DEHYDRATASE-RELATED"/>
    <property type="match status" value="1"/>
</dbReference>
<evidence type="ECO:0000256" key="2">
    <source>
        <dbReference type="ARBA" id="ARBA00001911"/>
    </source>
</evidence>
<keyword evidence="6 7" id="KW-0456">Lyase</keyword>
<dbReference type="InterPro" id="IPR036291">
    <property type="entry name" value="NAD(P)-bd_dom_sf"/>
</dbReference>
<evidence type="ECO:0000313" key="9">
    <source>
        <dbReference type="EMBL" id="GBG12948.1"/>
    </source>
</evidence>
<accession>A0A2R5F5P0</accession>
<comment type="similarity">
    <text evidence="3 7">Belongs to the NAD(P)-dependent epimerase/dehydratase family. dTDP-glucose dehydratase subfamily.</text>
</comment>
<dbReference type="Proteomes" id="UP000245081">
    <property type="component" value="Unassembled WGS sequence"/>
</dbReference>
<dbReference type="InterPro" id="IPR005888">
    <property type="entry name" value="dTDP_Gluc_deHydtase"/>
</dbReference>
<dbReference type="Gene3D" id="3.90.25.10">
    <property type="entry name" value="UDP-galactose 4-epimerase, domain 1"/>
    <property type="match status" value="1"/>
</dbReference>
<dbReference type="Pfam" id="PF16363">
    <property type="entry name" value="GDP_Man_Dehyd"/>
    <property type="match status" value="1"/>
</dbReference>
<evidence type="ECO:0000313" key="10">
    <source>
        <dbReference type="Proteomes" id="UP000245081"/>
    </source>
</evidence>
<proteinExistence type="inferred from homology"/>
<evidence type="ECO:0000256" key="5">
    <source>
        <dbReference type="ARBA" id="ARBA00023027"/>
    </source>
</evidence>
<dbReference type="InterPro" id="IPR016040">
    <property type="entry name" value="NAD(P)-bd_dom"/>
</dbReference>
<evidence type="ECO:0000256" key="7">
    <source>
        <dbReference type="RuleBase" id="RU004473"/>
    </source>
</evidence>
<organism evidence="9 10">
    <name type="scientific">Novimethylophilus kurashikiensis</name>
    <dbReference type="NCBI Taxonomy" id="1825523"/>
    <lineage>
        <taxon>Bacteria</taxon>
        <taxon>Pseudomonadati</taxon>
        <taxon>Pseudomonadota</taxon>
        <taxon>Betaproteobacteria</taxon>
        <taxon>Nitrosomonadales</taxon>
        <taxon>Methylophilaceae</taxon>
        <taxon>Novimethylophilus</taxon>
    </lineage>
</organism>
<dbReference type="GO" id="GO:0009225">
    <property type="term" value="P:nucleotide-sugar metabolic process"/>
    <property type="evidence" value="ECO:0007669"/>
    <property type="project" value="InterPro"/>
</dbReference>